<evidence type="ECO:0000256" key="2">
    <source>
        <dbReference type="ARBA" id="ARBA00023043"/>
    </source>
</evidence>
<organism evidence="5">
    <name type="scientific">Albugo laibachii Nc14</name>
    <dbReference type="NCBI Taxonomy" id="890382"/>
    <lineage>
        <taxon>Eukaryota</taxon>
        <taxon>Sar</taxon>
        <taxon>Stramenopiles</taxon>
        <taxon>Oomycota</taxon>
        <taxon>Peronosporomycetes</taxon>
        <taxon>Albuginales</taxon>
        <taxon>Albuginaceae</taxon>
        <taxon>Albugo</taxon>
    </lineage>
</organism>
<keyword evidence="2 3" id="KW-0040">ANK repeat</keyword>
<feature type="transmembrane region" description="Helical" evidence="4">
    <location>
        <begin position="12"/>
        <end position="36"/>
    </location>
</feature>
<dbReference type="PROSITE" id="PS50297">
    <property type="entry name" value="ANK_REP_REGION"/>
    <property type="match status" value="1"/>
</dbReference>
<accession>F0W353</accession>
<protein>
    <submittedName>
        <fullName evidence="5">Uncharacterized protein AlNc14C12G1431</fullName>
    </submittedName>
</protein>
<feature type="repeat" description="ANK" evidence="3">
    <location>
        <begin position="215"/>
        <end position="247"/>
    </location>
</feature>
<dbReference type="SMART" id="SM00248">
    <property type="entry name" value="ANK"/>
    <property type="match status" value="2"/>
</dbReference>
<reference evidence="5" key="2">
    <citation type="submission" date="2011-02" db="EMBL/GenBank/DDBJ databases">
        <authorList>
            <person name="MacLean D."/>
        </authorList>
    </citation>
    <scope>NUCLEOTIDE SEQUENCE</scope>
</reference>
<dbReference type="HOGENOM" id="CLU_728580_0_0_1"/>
<dbReference type="SUPFAM" id="SSF48403">
    <property type="entry name" value="Ankyrin repeat"/>
    <property type="match status" value="1"/>
</dbReference>
<feature type="transmembrane region" description="Helical" evidence="4">
    <location>
        <begin position="56"/>
        <end position="73"/>
    </location>
</feature>
<feature type="repeat" description="ANK" evidence="3">
    <location>
        <begin position="248"/>
        <end position="288"/>
    </location>
</feature>
<evidence type="ECO:0000256" key="3">
    <source>
        <dbReference type="PROSITE-ProRule" id="PRU00023"/>
    </source>
</evidence>
<reference evidence="5" key="1">
    <citation type="journal article" date="2011" name="PLoS Biol.">
        <title>Gene gain and loss during evolution of obligate parasitism in the white rust pathogen of Arabidopsis thaliana.</title>
        <authorList>
            <person name="Kemen E."/>
            <person name="Gardiner A."/>
            <person name="Schultz-Larsen T."/>
            <person name="Kemen A.C."/>
            <person name="Balmuth A.L."/>
            <person name="Robert-Seilaniantz A."/>
            <person name="Bailey K."/>
            <person name="Holub E."/>
            <person name="Studholme D.J."/>
            <person name="Maclean D."/>
            <person name="Jones J.D."/>
        </authorList>
    </citation>
    <scope>NUCLEOTIDE SEQUENCE</scope>
</reference>
<dbReference type="PROSITE" id="PS50088">
    <property type="entry name" value="ANK_REPEAT"/>
    <property type="match status" value="2"/>
</dbReference>
<feature type="transmembrane region" description="Helical" evidence="4">
    <location>
        <begin position="157"/>
        <end position="177"/>
    </location>
</feature>
<evidence type="ECO:0000256" key="4">
    <source>
        <dbReference type="SAM" id="Phobius"/>
    </source>
</evidence>
<keyword evidence="4" id="KW-0812">Transmembrane</keyword>
<dbReference type="EMBL" id="FR824057">
    <property type="protein sequence ID" value="CCA15493.1"/>
    <property type="molecule type" value="Genomic_DNA"/>
</dbReference>
<dbReference type="AlphaFoldDB" id="F0W353"/>
<evidence type="ECO:0000313" key="5">
    <source>
        <dbReference type="EMBL" id="CCA15493.1"/>
    </source>
</evidence>
<keyword evidence="4" id="KW-0472">Membrane</keyword>
<dbReference type="InterPro" id="IPR002110">
    <property type="entry name" value="Ankyrin_rpt"/>
</dbReference>
<keyword evidence="4" id="KW-1133">Transmembrane helix</keyword>
<name>F0W353_9STRA</name>
<evidence type="ECO:0000256" key="1">
    <source>
        <dbReference type="ARBA" id="ARBA00022737"/>
    </source>
</evidence>
<dbReference type="PANTHER" id="PTHR24178">
    <property type="entry name" value="MOLTING PROTEIN MLT-4"/>
    <property type="match status" value="1"/>
</dbReference>
<keyword evidence="1" id="KW-0677">Repeat</keyword>
<dbReference type="Gene3D" id="1.25.40.20">
    <property type="entry name" value="Ankyrin repeat-containing domain"/>
    <property type="match status" value="1"/>
</dbReference>
<sequence length="320" mass="36579">MRLVIYVIMHQAGKLSILVVLLAFFYVWARILVLHYILCKARFFIHRHTKNFPPDFFIPLLYFATITCIVMPVHEGGLRLSWIYAVPVPLTLHEDTCRMIGVPLYAFVIAITSAIRNLTSINQSELHQGTMQFVHEFTVWFRDLPILDNFSLAYTRFFLEITGAFCICFLHGFGLFYHEPRGVDEELRDAARNNDFKRAKEALECGADPDASGNDGMTSLHICAQQAAPAIGKLLLDHGCNPNKPDSLGLSPLHWAVQSRREEPNTEKRLLMVRLLLEYHADPHQPDIRKVTPFALAEKYHNLFALGAIRELTHQNELVL</sequence>
<gene>
    <name evidence="5" type="primary">AlNc14C12G1431</name>
    <name evidence="5" type="ORF">ALNC14_016360</name>
</gene>
<dbReference type="InterPro" id="IPR036770">
    <property type="entry name" value="Ankyrin_rpt-contain_sf"/>
</dbReference>
<proteinExistence type="predicted"/>
<dbReference type="Pfam" id="PF12796">
    <property type="entry name" value="Ank_2"/>
    <property type="match status" value="1"/>
</dbReference>